<feature type="repeat" description="TPR" evidence="1">
    <location>
        <begin position="197"/>
        <end position="230"/>
    </location>
</feature>
<keyword evidence="1" id="KW-0802">TPR repeat</keyword>
<gene>
    <name evidence="3" type="ORF">GCM10017161_34280</name>
</gene>
<feature type="chain" id="PRO_5036696516" description="PEP-CTERM system TPR-repeat protein PrsT" evidence="2">
    <location>
        <begin position="24"/>
        <end position="930"/>
    </location>
</feature>
<feature type="repeat" description="TPR" evidence="1">
    <location>
        <begin position="545"/>
        <end position="578"/>
    </location>
</feature>
<organism evidence="3 4">
    <name type="scientific">Thalassotalea marina</name>
    <dbReference type="NCBI Taxonomy" id="1673741"/>
    <lineage>
        <taxon>Bacteria</taxon>
        <taxon>Pseudomonadati</taxon>
        <taxon>Pseudomonadota</taxon>
        <taxon>Gammaproteobacteria</taxon>
        <taxon>Alteromonadales</taxon>
        <taxon>Colwelliaceae</taxon>
        <taxon>Thalassotalea</taxon>
    </lineage>
</organism>
<reference evidence="3" key="2">
    <citation type="submission" date="2020-09" db="EMBL/GenBank/DDBJ databases">
        <authorList>
            <person name="Sun Q."/>
            <person name="Kim S."/>
        </authorList>
    </citation>
    <scope>NUCLEOTIDE SEQUENCE</scope>
    <source>
        <strain evidence="3">KCTC 42731</strain>
    </source>
</reference>
<comment type="caution">
    <text evidence="3">The sequence shown here is derived from an EMBL/GenBank/DDBJ whole genome shotgun (WGS) entry which is preliminary data.</text>
</comment>
<dbReference type="PROSITE" id="PS50005">
    <property type="entry name" value="TPR"/>
    <property type="match status" value="7"/>
</dbReference>
<dbReference type="InterPro" id="IPR014266">
    <property type="entry name" value="PEP-CTERM_TPR_PrsT"/>
</dbReference>
<dbReference type="PANTHER" id="PTHR12558:SF13">
    <property type="entry name" value="CELL DIVISION CYCLE PROTEIN 27 HOMOLOG"/>
    <property type="match status" value="1"/>
</dbReference>
<dbReference type="InterPro" id="IPR019734">
    <property type="entry name" value="TPR_rpt"/>
</dbReference>
<dbReference type="SUPFAM" id="SSF48452">
    <property type="entry name" value="TPR-like"/>
    <property type="match status" value="5"/>
</dbReference>
<feature type="repeat" description="TPR" evidence="1">
    <location>
        <begin position="375"/>
        <end position="408"/>
    </location>
</feature>
<evidence type="ECO:0000313" key="4">
    <source>
        <dbReference type="Proteomes" id="UP000623842"/>
    </source>
</evidence>
<keyword evidence="2" id="KW-0732">Signal</keyword>
<dbReference type="PANTHER" id="PTHR12558">
    <property type="entry name" value="CELL DIVISION CYCLE 16,23,27"/>
    <property type="match status" value="1"/>
</dbReference>
<evidence type="ECO:0000256" key="2">
    <source>
        <dbReference type="SAM" id="SignalP"/>
    </source>
</evidence>
<accession>A0A919EME8</accession>
<feature type="repeat" description="TPR" evidence="1">
    <location>
        <begin position="850"/>
        <end position="883"/>
    </location>
</feature>
<evidence type="ECO:0000256" key="1">
    <source>
        <dbReference type="PROSITE-ProRule" id="PRU00339"/>
    </source>
</evidence>
<dbReference type="SMART" id="SM00028">
    <property type="entry name" value="TPR"/>
    <property type="match status" value="20"/>
</dbReference>
<feature type="repeat" description="TPR" evidence="1">
    <location>
        <begin position="613"/>
        <end position="646"/>
    </location>
</feature>
<evidence type="ECO:0000313" key="3">
    <source>
        <dbReference type="EMBL" id="GHG02547.1"/>
    </source>
</evidence>
<protein>
    <recommendedName>
        <fullName evidence="5">PEP-CTERM system TPR-repeat protein PrsT</fullName>
    </recommendedName>
</protein>
<dbReference type="Proteomes" id="UP000623842">
    <property type="component" value="Unassembled WGS sequence"/>
</dbReference>
<dbReference type="Gene3D" id="1.25.40.10">
    <property type="entry name" value="Tetratricopeptide repeat domain"/>
    <property type="match status" value="5"/>
</dbReference>
<reference evidence="3" key="1">
    <citation type="journal article" date="2014" name="Int. J. Syst. Evol. Microbiol.">
        <title>Complete genome sequence of Corynebacterium casei LMG S-19264T (=DSM 44701T), isolated from a smear-ripened cheese.</title>
        <authorList>
            <consortium name="US DOE Joint Genome Institute (JGI-PGF)"/>
            <person name="Walter F."/>
            <person name="Albersmeier A."/>
            <person name="Kalinowski J."/>
            <person name="Ruckert C."/>
        </authorList>
    </citation>
    <scope>NUCLEOTIDE SEQUENCE</scope>
    <source>
        <strain evidence="3">KCTC 42731</strain>
    </source>
</reference>
<dbReference type="Pfam" id="PF13181">
    <property type="entry name" value="TPR_8"/>
    <property type="match status" value="1"/>
</dbReference>
<sequence>MKRHFVPSLIVVGSIMLSGGIMAAQLTNQPYEDALKSFYVEDFDAAVIHLKNALKNNPSHLPSRLLMAEILIAKGDGAGAEVELEFAKQKNADEKKVLPLMLEALLLQSKLDSVIKLAKPVYGNNNLSSKVLVLKGRALFEKNSTSLASEEYREALRLNPNNIEAILGLAQVAIKREQLAQALEQVNQALAISAVNEKAIQLKANIYHEMGDLTNAEQVVTSLIKLNPRNLPALLTRASVLVEQEKHQQALVDIEVILGEIPNEPRANYLKAIVSAALGMDEELTATANHLSTVLSGMPKQVMKENPFYFYLAGLVHFNRGEYEKAQDSLSDYIDIVDDDTRALRLNAEVSLALGETFSAKNYLVKARLLDPDNKEVWRMLGKTYMATQEYEKAERYFLDLTQARPDFFLAWQDLGRLQLEIGQVNNAISSLEKSLALSEGNSETLLLLMTAMQESNNIEQALVYVEQLLQQVPNDSKLVQRKAVMLGMKGQHQQAKSLFEQAASLDNSNVEAVVHLARMDMVNGDLPSARQRLNTALTKFPDSAPLLVEIGDTFWKKSEISQAKNYYDKAYSIDRKSELALNRLLDVAISRNDVNEAISLAKDYLVRENHNANIHQRLANAYMQAKDYKEAMSAFQLAVKHVANKSPVLLNFANAQLAIQDFNGAILNYKKAIAWNNNFFAAYLALIKAYNLTAEPEKALDVVNELSKHIKLPGLAEKLTGDVYLAAKQYDLAEKHYKNSLQIEESQQATFGLSEALKGNNKLAQARGLLEKWNQKAPNSLMMVVALADLYVMEKTYDKAISLYQEQMKLQGQTPLLMNNIAQVYILASNFDLAVEYAEKSHIAVPDHVAIKDTLAWAYTKQGSLEKALPLFREALAIESDNAEIMYHLAVNLIGQNRKNEAKRFLERVASSSQQFNEKTEAIDLLKTL</sequence>
<name>A0A919EME8_9GAMM</name>
<feature type="signal peptide" evidence="2">
    <location>
        <begin position="1"/>
        <end position="23"/>
    </location>
</feature>
<dbReference type="GO" id="GO:0051301">
    <property type="term" value="P:cell division"/>
    <property type="evidence" value="ECO:0007669"/>
    <property type="project" value="TreeGrafter"/>
</dbReference>
<dbReference type="InterPro" id="IPR011990">
    <property type="entry name" value="TPR-like_helical_dom_sf"/>
</dbReference>
<feature type="repeat" description="TPR" evidence="1">
    <location>
        <begin position="129"/>
        <end position="162"/>
    </location>
</feature>
<proteinExistence type="predicted"/>
<dbReference type="NCBIfam" id="TIGR02917">
    <property type="entry name" value="PEP_TPR_lipo"/>
    <property type="match status" value="1"/>
</dbReference>
<evidence type="ECO:0008006" key="5">
    <source>
        <dbReference type="Google" id="ProtNLM"/>
    </source>
</evidence>
<keyword evidence="4" id="KW-1185">Reference proteome</keyword>
<dbReference type="EMBL" id="BNCK01000009">
    <property type="protein sequence ID" value="GHG02547.1"/>
    <property type="molecule type" value="Genomic_DNA"/>
</dbReference>
<feature type="repeat" description="TPR" evidence="1">
    <location>
        <begin position="409"/>
        <end position="442"/>
    </location>
</feature>
<dbReference type="AlphaFoldDB" id="A0A919EME8"/>
<dbReference type="RefSeq" id="WP_189773202.1">
    <property type="nucleotide sequence ID" value="NZ_BNCK01000009.1"/>
</dbReference>
<dbReference type="Pfam" id="PF14559">
    <property type="entry name" value="TPR_19"/>
    <property type="match status" value="7"/>
</dbReference>